<dbReference type="EMBL" id="JAAIKR010000008">
    <property type="protein sequence ID" value="MBR9728295.1"/>
    <property type="molecule type" value="Genomic_DNA"/>
</dbReference>
<organism evidence="1 2">
    <name type="scientific">Shewanella intestini</name>
    <dbReference type="NCBI Taxonomy" id="2017544"/>
    <lineage>
        <taxon>Bacteria</taxon>
        <taxon>Pseudomonadati</taxon>
        <taxon>Pseudomonadota</taxon>
        <taxon>Gammaproteobacteria</taxon>
        <taxon>Alteromonadales</taxon>
        <taxon>Shewanellaceae</taxon>
        <taxon>Shewanella</taxon>
    </lineage>
</organism>
<reference evidence="1 2" key="1">
    <citation type="submission" date="2020-02" db="EMBL/GenBank/DDBJ databases">
        <title>Shewanella WXL01 sp. nov., a marine bacterium isolated from green algae in Luhuitou Fringing Reef (Northern South China Sea).</title>
        <authorList>
            <person name="Wang X."/>
        </authorList>
    </citation>
    <scope>NUCLEOTIDE SEQUENCE [LARGE SCALE GENOMIC DNA]</scope>
    <source>
        <strain evidence="1 2">MCCC 1A01895</strain>
    </source>
</reference>
<evidence type="ECO:0000313" key="2">
    <source>
        <dbReference type="Proteomes" id="UP000811844"/>
    </source>
</evidence>
<proteinExistence type="predicted"/>
<dbReference type="RefSeq" id="WP_153662889.1">
    <property type="nucleotide sequence ID" value="NZ_JAAIKR010000008.1"/>
</dbReference>
<keyword evidence="2" id="KW-1185">Reference proteome</keyword>
<name>A0ABS5I2Q0_9GAMM</name>
<comment type="caution">
    <text evidence="1">The sequence shown here is derived from an EMBL/GenBank/DDBJ whole genome shotgun (WGS) entry which is preliminary data.</text>
</comment>
<gene>
    <name evidence="1" type="ORF">G3R48_09950</name>
</gene>
<dbReference type="Proteomes" id="UP000811844">
    <property type="component" value="Unassembled WGS sequence"/>
</dbReference>
<protein>
    <submittedName>
        <fullName evidence="1">Uncharacterized protein</fullName>
    </submittedName>
</protein>
<evidence type="ECO:0000313" key="1">
    <source>
        <dbReference type="EMBL" id="MBR9728295.1"/>
    </source>
</evidence>
<accession>A0ABS5I2Q0</accession>
<sequence length="456" mass="52020">MVGAKTDARYILLKWYVIFGQRTIAPKLEESWESIGLSKARFNRSLLYLVEQGYVHDLKPAHIYNSVGVPAFRLSNDSLNLIGSDLIEEPVWGLLYHWLMKPLKEDDSAEQRMVILASILIQESYVVFDKLAARLENLTGLKNNRLKNAASKAVKQEGISYFGGVNVSRLFTRLPLIYRVEEISQMTCLGVEPRINIPFLTANINESINVFSKIKSNPSEIFNEYKSSKVDLSLCLASYFFYEIKSKAKLFRQLELISYFIISLVWNDSDDENYHLSRVEKLLRQFLPVKKFKTNMISVCELQSLSDSKFKKLIKNKANFAQGDDFYGVLAETILLSRKELKQQLMRFESQYESVTLSIKPYTGYSLVAIGEQCNEDISPDKRSEKAVVSLQVLSIASRGQSPIPSLAVPLYGDYVHEGAIAKLERVDCRFKVGLVKKPLISQKHNFRVLSFLFLG</sequence>